<organism evidence="1 2">
    <name type="scientific">Hypoxylon rubiginosum</name>
    <dbReference type="NCBI Taxonomy" id="110542"/>
    <lineage>
        <taxon>Eukaryota</taxon>
        <taxon>Fungi</taxon>
        <taxon>Dikarya</taxon>
        <taxon>Ascomycota</taxon>
        <taxon>Pezizomycotina</taxon>
        <taxon>Sordariomycetes</taxon>
        <taxon>Xylariomycetidae</taxon>
        <taxon>Xylariales</taxon>
        <taxon>Hypoxylaceae</taxon>
        <taxon>Hypoxylon</taxon>
    </lineage>
</organism>
<sequence length="485" mass="55321">MASNRELYSMMSNMGFSGGVTQPARDRVTELRVGDRLAKGFEFCPYKLIRKYPFLQGKKSNQDLQECMKTTIFDDRTWTFFYLLDPGPNHREPLLLVPSSQFEEYLSYVSLYMRMRVSIPGGQEREQFFITFGEMDTPLPRFIGHANSHNAVDSLRSQIPKLPKDDLTRMGTVALAQYNIKMDAIYATVKSEKRKKDPEAARLRRFQRHKGYGRMMKRTQRYLGLRSPVIEQANSRIPGMEWNGNMPAPFRTDDSVRFVCVDVEAWERATHIVTEVGLAILDTRDIRGVPPGGVGYGYNWFPLVKSYHFRIREHIDKVNHQFVAGCPESFHFGQSYIVSSRDISGILSTIIEDKESEDKRPIVMVGHDIGQDLRYMTKVGYNIWRVPHFSDEVDTQSLFQVYKKSRDGRGLRTLCQDLGIPGHDFHNAGNDATYTLRAMIAMAVNSASQSFVRRNDLQHSGSDPGEWSDGPMDDGGLPGKSAEPI</sequence>
<name>A0ACB9Z2B0_9PEZI</name>
<dbReference type="EMBL" id="MU393466">
    <property type="protein sequence ID" value="KAI4865884.1"/>
    <property type="molecule type" value="Genomic_DNA"/>
</dbReference>
<gene>
    <name evidence="1" type="ORF">F4820DRAFT_277780</name>
</gene>
<protein>
    <submittedName>
        <fullName evidence="1">Uncharacterized protein</fullName>
    </submittedName>
</protein>
<proteinExistence type="predicted"/>
<evidence type="ECO:0000313" key="1">
    <source>
        <dbReference type="EMBL" id="KAI4865884.1"/>
    </source>
</evidence>
<accession>A0ACB9Z2B0</accession>
<reference evidence="1 2" key="1">
    <citation type="journal article" date="2022" name="New Phytol.">
        <title>Ecological generalism drives hyperdiversity of secondary metabolite gene clusters in xylarialean endophytes.</title>
        <authorList>
            <person name="Franco M.E.E."/>
            <person name="Wisecaver J.H."/>
            <person name="Arnold A.E."/>
            <person name="Ju Y.M."/>
            <person name="Slot J.C."/>
            <person name="Ahrendt S."/>
            <person name="Moore L.P."/>
            <person name="Eastman K.E."/>
            <person name="Scott K."/>
            <person name="Konkel Z."/>
            <person name="Mondo S.J."/>
            <person name="Kuo A."/>
            <person name="Hayes R.D."/>
            <person name="Haridas S."/>
            <person name="Andreopoulos B."/>
            <person name="Riley R."/>
            <person name="LaButti K."/>
            <person name="Pangilinan J."/>
            <person name="Lipzen A."/>
            <person name="Amirebrahimi M."/>
            <person name="Yan J."/>
            <person name="Adam C."/>
            <person name="Keymanesh K."/>
            <person name="Ng V."/>
            <person name="Louie K."/>
            <person name="Northen T."/>
            <person name="Drula E."/>
            <person name="Henrissat B."/>
            <person name="Hsieh H.M."/>
            <person name="Youens-Clark K."/>
            <person name="Lutzoni F."/>
            <person name="Miadlikowska J."/>
            <person name="Eastwood D.C."/>
            <person name="Hamelin R.C."/>
            <person name="Grigoriev I.V."/>
            <person name="U'Ren J.M."/>
        </authorList>
    </citation>
    <scope>NUCLEOTIDE SEQUENCE [LARGE SCALE GENOMIC DNA]</scope>
    <source>
        <strain evidence="1 2">CBS 119005</strain>
    </source>
</reference>
<evidence type="ECO:0000313" key="2">
    <source>
        <dbReference type="Proteomes" id="UP001497700"/>
    </source>
</evidence>
<comment type="caution">
    <text evidence="1">The sequence shown here is derived from an EMBL/GenBank/DDBJ whole genome shotgun (WGS) entry which is preliminary data.</text>
</comment>
<dbReference type="Proteomes" id="UP001497700">
    <property type="component" value="Unassembled WGS sequence"/>
</dbReference>
<keyword evidence="2" id="KW-1185">Reference proteome</keyword>